<accession>A0A1E3W979</accession>
<dbReference type="EMBL" id="LPWD01000340">
    <property type="protein sequence ID" value="ODS02331.1"/>
    <property type="molecule type" value="Genomic_DNA"/>
</dbReference>
<name>A0A1E3W979_9HYPH</name>
<comment type="caution">
    <text evidence="2">The sequence shown here is derived from an EMBL/GenBank/DDBJ whole genome shotgun (WGS) entry which is preliminary data.</text>
</comment>
<evidence type="ECO:0000313" key="2">
    <source>
        <dbReference type="EMBL" id="ODS02331.1"/>
    </source>
</evidence>
<reference evidence="2 3" key="1">
    <citation type="journal article" date="2016" name="Environ. Microbiol.">
        <title>New Methyloceanibacter diversity from North Sea sediments includes methanotroph containing solely the soluble methane monooxygenase.</title>
        <authorList>
            <person name="Vekeman B."/>
            <person name="Kerckhof F.M."/>
            <person name="Cremers G."/>
            <person name="de Vos P."/>
            <person name="Vandamme P."/>
            <person name="Boon N."/>
            <person name="Op den Camp H.J."/>
            <person name="Heylen K."/>
        </authorList>
    </citation>
    <scope>NUCLEOTIDE SEQUENCE [LARGE SCALE GENOMIC DNA]</scope>
    <source>
        <strain evidence="2 3">R-67177</strain>
    </source>
</reference>
<feature type="transmembrane region" description="Helical" evidence="1">
    <location>
        <begin position="125"/>
        <end position="149"/>
    </location>
</feature>
<feature type="transmembrane region" description="Helical" evidence="1">
    <location>
        <begin position="170"/>
        <end position="203"/>
    </location>
</feature>
<keyword evidence="3" id="KW-1185">Reference proteome</keyword>
<evidence type="ECO:0000313" key="3">
    <source>
        <dbReference type="Proteomes" id="UP000095042"/>
    </source>
</evidence>
<dbReference type="AlphaFoldDB" id="A0A1E3W979"/>
<evidence type="ECO:0008006" key="4">
    <source>
        <dbReference type="Google" id="ProtNLM"/>
    </source>
</evidence>
<proteinExistence type="predicted"/>
<protein>
    <recommendedName>
        <fullName evidence="4">Glycerophosphoryl diester phosphodiesterase membrane domain-containing protein</fullName>
    </recommendedName>
</protein>
<feature type="transmembrane region" description="Helical" evidence="1">
    <location>
        <begin position="60"/>
        <end position="82"/>
    </location>
</feature>
<dbReference type="RefSeq" id="WP_069624485.1">
    <property type="nucleotide sequence ID" value="NZ_LPWD01000340.1"/>
</dbReference>
<dbReference type="Proteomes" id="UP000095042">
    <property type="component" value="Unassembled WGS sequence"/>
</dbReference>
<feature type="transmembrane region" description="Helical" evidence="1">
    <location>
        <begin position="31"/>
        <end position="54"/>
    </location>
</feature>
<sequence length="222" mass="23752">MIGAAELQWRMDFTIGSALRVGWATYKMRPWFFAGVSVLIGVALLAPAALIQTVSGNSSIIASLVSVFLVAPVSMGITSFYLAAHANPETATLSALWHFRPYWKFVGASLLLWPLNAVGEAASGISYALLTVASAMVLVWVMFTPFIVIDQELGPVDAILESIRLVRGHYWLLLGLLIAQGLIVAAGTIALLVGILVALPVVALSSVQAYRVLLYKAGPRQT</sequence>
<keyword evidence="1" id="KW-0472">Membrane</keyword>
<keyword evidence="1" id="KW-0812">Transmembrane</keyword>
<organism evidence="2 3">
    <name type="scientific">Methyloceanibacter marginalis</name>
    <dbReference type="NCBI Taxonomy" id="1774971"/>
    <lineage>
        <taxon>Bacteria</taxon>
        <taxon>Pseudomonadati</taxon>
        <taxon>Pseudomonadota</taxon>
        <taxon>Alphaproteobacteria</taxon>
        <taxon>Hyphomicrobiales</taxon>
        <taxon>Hyphomicrobiaceae</taxon>
        <taxon>Methyloceanibacter</taxon>
    </lineage>
</organism>
<gene>
    <name evidence="2" type="ORF">AUC71_15910</name>
</gene>
<feature type="transmembrane region" description="Helical" evidence="1">
    <location>
        <begin position="102"/>
        <end position="119"/>
    </location>
</feature>
<evidence type="ECO:0000256" key="1">
    <source>
        <dbReference type="SAM" id="Phobius"/>
    </source>
</evidence>
<keyword evidence="1" id="KW-1133">Transmembrane helix</keyword>